<dbReference type="AlphaFoldDB" id="A0A1F6FFM9"/>
<evidence type="ECO:0000313" key="2">
    <source>
        <dbReference type="Proteomes" id="UP000177325"/>
    </source>
</evidence>
<protein>
    <submittedName>
        <fullName evidence="1">Uncharacterized protein</fullName>
    </submittedName>
</protein>
<evidence type="ECO:0000313" key="1">
    <source>
        <dbReference type="EMBL" id="OGG84672.1"/>
    </source>
</evidence>
<name>A0A1F6FFM9_9BACT</name>
<accession>A0A1F6FFM9</accession>
<comment type="caution">
    <text evidence="1">The sequence shown here is derived from an EMBL/GenBank/DDBJ whole genome shotgun (WGS) entry which is preliminary data.</text>
</comment>
<dbReference type="EMBL" id="MFMM01000001">
    <property type="protein sequence ID" value="OGG84672.1"/>
    <property type="molecule type" value="Genomic_DNA"/>
</dbReference>
<proteinExistence type="predicted"/>
<dbReference type="Proteomes" id="UP000177325">
    <property type="component" value="Unassembled WGS sequence"/>
</dbReference>
<gene>
    <name evidence="1" type="ORF">A3G90_01120</name>
</gene>
<sequence length="128" mass="14802">MNRYIPIFTFLAVVLLVVLVVYIADAASKSRLEGWLVTKKEVEALDKFCLKNGLSVPGFEPSWYSYHYEPPIDRPTPPPNKDTQVFLNHITDKVNKLRQQQTERPNRVTTLRLKSLCHIYDHFAGTGW</sequence>
<reference evidence="1 2" key="1">
    <citation type="journal article" date="2016" name="Nat. Commun.">
        <title>Thousands of microbial genomes shed light on interconnected biogeochemical processes in an aquifer system.</title>
        <authorList>
            <person name="Anantharaman K."/>
            <person name="Brown C.T."/>
            <person name="Hug L.A."/>
            <person name="Sharon I."/>
            <person name="Castelle C.J."/>
            <person name="Probst A.J."/>
            <person name="Thomas B.C."/>
            <person name="Singh A."/>
            <person name="Wilkins M.J."/>
            <person name="Karaoz U."/>
            <person name="Brodie E.L."/>
            <person name="Williams K.H."/>
            <person name="Hubbard S.S."/>
            <person name="Banfield J.F."/>
        </authorList>
    </citation>
    <scope>NUCLEOTIDE SEQUENCE [LARGE SCALE GENOMIC DNA]</scope>
</reference>
<organism evidence="1 2">
    <name type="scientific">Candidatus Kaiserbacteria bacterium RIFCSPLOWO2_12_FULL_45_26</name>
    <dbReference type="NCBI Taxonomy" id="1798525"/>
    <lineage>
        <taxon>Bacteria</taxon>
        <taxon>Candidatus Kaiseribacteriota</taxon>
    </lineage>
</organism>